<dbReference type="AlphaFoldDB" id="A0A8S1U747"/>
<organism evidence="1 2">
    <name type="scientific">Paramecium octaurelia</name>
    <dbReference type="NCBI Taxonomy" id="43137"/>
    <lineage>
        <taxon>Eukaryota</taxon>
        <taxon>Sar</taxon>
        <taxon>Alveolata</taxon>
        <taxon>Ciliophora</taxon>
        <taxon>Intramacronucleata</taxon>
        <taxon>Oligohymenophorea</taxon>
        <taxon>Peniculida</taxon>
        <taxon>Parameciidae</taxon>
        <taxon>Paramecium</taxon>
    </lineage>
</organism>
<evidence type="ECO:0000313" key="2">
    <source>
        <dbReference type="Proteomes" id="UP000683925"/>
    </source>
</evidence>
<comment type="caution">
    <text evidence="1">The sequence shown here is derived from an EMBL/GenBank/DDBJ whole genome shotgun (WGS) entry which is preliminary data.</text>
</comment>
<dbReference type="EMBL" id="CAJJDP010000039">
    <property type="protein sequence ID" value="CAD8161161.1"/>
    <property type="molecule type" value="Genomic_DNA"/>
</dbReference>
<sequence>MLFVILCLISTLKAQDEDEIEYDVVETLQSACRCSQILSELDCKQFCFWVPNSDGKTGKCRDRLCSDYTDKSSCNGDQKNLCYFNQESNLCKNLRGDCNSLETQEQCEVKKDNDKQKCLWQNQPDDEGVQCQILEQPEEEIPVICNDINQQEVCDQSTESNSGYQCAWLLNQIDEGSTQTASSNDSTTRLLKVDNTGHCSRFSVKKCTDVNNIDADDSIKEMLCNRFSDTCRYTIQTSNGITVTGTNFNLVSYSCEQRTCKDYGTKELCEDNYFIPDFEDYLHLCSWTSESCVEGLVIEKFTPLNSQDNCYKAETRYQLTWNQEINKCTKCPGQGYILSLLFSLYVLAL</sequence>
<accession>A0A8S1U747</accession>
<protein>
    <submittedName>
        <fullName evidence="1">Uncharacterized protein</fullName>
    </submittedName>
</protein>
<evidence type="ECO:0000313" key="1">
    <source>
        <dbReference type="EMBL" id="CAD8161161.1"/>
    </source>
</evidence>
<proteinExistence type="predicted"/>
<name>A0A8S1U747_PAROT</name>
<dbReference type="OMA" id="LQSACRC"/>
<dbReference type="OrthoDB" id="295376at2759"/>
<reference evidence="1" key="1">
    <citation type="submission" date="2021-01" db="EMBL/GenBank/DDBJ databases">
        <authorList>
            <consortium name="Genoscope - CEA"/>
            <person name="William W."/>
        </authorList>
    </citation>
    <scope>NUCLEOTIDE SEQUENCE</scope>
</reference>
<keyword evidence="2" id="KW-1185">Reference proteome</keyword>
<dbReference type="Proteomes" id="UP000683925">
    <property type="component" value="Unassembled WGS sequence"/>
</dbReference>
<gene>
    <name evidence="1" type="ORF">POCTA_138.1.T0390245</name>
</gene>